<organism evidence="4 5">
    <name type="scientific">Triangularia verruculosa</name>
    <dbReference type="NCBI Taxonomy" id="2587418"/>
    <lineage>
        <taxon>Eukaryota</taxon>
        <taxon>Fungi</taxon>
        <taxon>Dikarya</taxon>
        <taxon>Ascomycota</taxon>
        <taxon>Pezizomycotina</taxon>
        <taxon>Sordariomycetes</taxon>
        <taxon>Sordariomycetidae</taxon>
        <taxon>Sordariales</taxon>
        <taxon>Podosporaceae</taxon>
        <taxon>Triangularia</taxon>
    </lineage>
</organism>
<keyword evidence="3" id="KW-0812">Transmembrane</keyword>
<feature type="transmembrane region" description="Helical" evidence="3">
    <location>
        <begin position="301"/>
        <end position="322"/>
    </location>
</feature>
<gene>
    <name evidence="4" type="ORF">QBC40DRAFT_248790</name>
</gene>
<protein>
    <submittedName>
        <fullName evidence="4">Uncharacterized protein</fullName>
    </submittedName>
</protein>
<feature type="compositionally biased region" description="Basic and acidic residues" evidence="2">
    <location>
        <begin position="52"/>
        <end position="61"/>
    </location>
</feature>
<feature type="coiled-coil region" evidence="1">
    <location>
        <begin position="159"/>
        <end position="186"/>
    </location>
</feature>
<proteinExistence type="predicted"/>
<sequence length="344" mass="39639">MSDALESQPPAGAHRSHTEESGLPTPNEHAQTGKSHGDDREHTKESGSPTPEHQDDHREETPVSSVQENAEPPDPSKSKQHWGIILWCINGCICILLLLPISLVLDITLYSLSSLLYGLYGLYLDLVDIFDYAVYLYENDSFLFGQFDLDYGAPYFATRRSIAAAKERVQEKYDKWEEDCENGERVEPLVLEGKDMILLTRLDVDIGEVLFGIGMENYDEGDLEEEGGWGEAMREGHRIVTELGPEAVVLVWNHRGQDEEEGEEEGGRWVLVANFWDFEEDAVMVWRERMRENEEDVKREVWEWVLAVLMAVGVGWLIGWWVPWFCRDYVVVWREQYQVWRGLV</sequence>
<keyword evidence="5" id="KW-1185">Reference proteome</keyword>
<dbReference type="Proteomes" id="UP001303160">
    <property type="component" value="Unassembled WGS sequence"/>
</dbReference>
<evidence type="ECO:0000313" key="4">
    <source>
        <dbReference type="EMBL" id="KAK4205621.1"/>
    </source>
</evidence>
<reference evidence="4" key="2">
    <citation type="submission" date="2023-05" db="EMBL/GenBank/DDBJ databases">
        <authorList>
            <consortium name="Lawrence Berkeley National Laboratory"/>
            <person name="Steindorff A."/>
            <person name="Hensen N."/>
            <person name="Bonometti L."/>
            <person name="Westerberg I."/>
            <person name="Brannstrom I.O."/>
            <person name="Guillou S."/>
            <person name="Cros-Aarteil S."/>
            <person name="Calhoun S."/>
            <person name="Haridas S."/>
            <person name="Kuo A."/>
            <person name="Mondo S."/>
            <person name="Pangilinan J."/>
            <person name="Riley R."/>
            <person name="Labutti K."/>
            <person name="Andreopoulos B."/>
            <person name="Lipzen A."/>
            <person name="Chen C."/>
            <person name="Yanf M."/>
            <person name="Daum C."/>
            <person name="Ng V."/>
            <person name="Clum A."/>
            <person name="Ohm R."/>
            <person name="Martin F."/>
            <person name="Silar P."/>
            <person name="Natvig D."/>
            <person name="Lalanne C."/>
            <person name="Gautier V."/>
            <person name="Ament-Velasquez S.L."/>
            <person name="Kruys A."/>
            <person name="Hutchinson M.I."/>
            <person name="Powell A.J."/>
            <person name="Barry K."/>
            <person name="Miller A.N."/>
            <person name="Grigoriev I.V."/>
            <person name="Debuchy R."/>
            <person name="Gladieux P."/>
            <person name="Thoren M.H."/>
            <person name="Johannesson H."/>
        </authorList>
    </citation>
    <scope>NUCLEOTIDE SEQUENCE</scope>
    <source>
        <strain evidence="4">CBS 315.58</strain>
    </source>
</reference>
<feature type="region of interest" description="Disordered" evidence="2">
    <location>
        <begin position="1"/>
        <end position="76"/>
    </location>
</feature>
<keyword evidence="3" id="KW-1133">Transmembrane helix</keyword>
<feature type="transmembrane region" description="Helical" evidence="3">
    <location>
        <begin position="84"/>
        <end position="105"/>
    </location>
</feature>
<comment type="caution">
    <text evidence="4">The sequence shown here is derived from an EMBL/GenBank/DDBJ whole genome shotgun (WGS) entry which is preliminary data.</text>
</comment>
<evidence type="ECO:0000256" key="3">
    <source>
        <dbReference type="SAM" id="Phobius"/>
    </source>
</evidence>
<keyword evidence="1" id="KW-0175">Coiled coil</keyword>
<evidence type="ECO:0000313" key="5">
    <source>
        <dbReference type="Proteomes" id="UP001303160"/>
    </source>
</evidence>
<feature type="transmembrane region" description="Helical" evidence="3">
    <location>
        <begin position="117"/>
        <end position="137"/>
    </location>
</feature>
<dbReference type="AlphaFoldDB" id="A0AAN6XTW4"/>
<dbReference type="EMBL" id="MU863875">
    <property type="protein sequence ID" value="KAK4205621.1"/>
    <property type="molecule type" value="Genomic_DNA"/>
</dbReference>
<keyword evidence="3" id="KW-0472">Membrane</keyword>
<evidence type="ECO:0000256" key="2">
    <source>
        <dbReference type="SAM" id="MobiDB-lite"/>
    </source>
</evidence>
<name>A0AAN6XTW4_9PEZI</name>
<feature type="compositionally biased region" description="Basic and acidic residues" evidence="2">
    <location>
        <begin position="35"/>
        <end position="45"/>
    </location>
</feature>
<accession>A0AAN6XTW4</accession>
<evidence type="ECO:0000256" key="1">
    <source>
        <dbReference type="SAM" id="Coils"/>
    </source>
</evidence>
<reference evidence="4" key="1">
    <citation type="journal article" date="2023" name="Mol. Phylogenet. Evol.">
        <title>Genome-scale phylogeny and comparative genomics of the fungal order Sordariales.</title>
        <authorList>
            <person name="Hensen N."/>
            <person name="Bonometti L."/>
            <person name="Westerberg I."/>
            <person name="Brannstrom I.O."/>
            <person name="Guillou S."/>
            <person name="Cros-Aarteil S."/>
            <person name="Calhoun S."/>
            <person name="Haridas S."/>
            <person name="Kuo A."/>
            <person name="Mondo S."/>
            <person name="Pangilinan J."/>
            <person name="Riley R."/>
            <person name="LaButti K."/>
            <person name="Andreopoulos B."/>
            <person name="Lipzen A."/>
            <person name="Chen C."/>
            <person name="Yan M."/>
            <person name="Daum C."/>
            <person name="Ng V."/>
            <person name="Clum A."/>
            <person name="Steindorff A."/>
            <person name="Ohm R.A."/>
            <person name="Martin F."/>
            <person name="Silar P."/>
            <person name="Natvig D.O."/>
            <person name="Lalanne C."/>
            <person name="Gautier V."/>
            <person name="Ament-Velasquez S.L."/>
            <person name="Kruys A."/>
            <person name="Hutchinson M.I."/>
            <person name="Powell A.J."/>
            <person name="Barry K."/>
            <person name="Miller A.N."/>
            <person name="Grigoriev I.V."/>
            <person name="Debuchy R."/>
            <person name="Gladieux P."/>
            <person name="Hiltunen Thoren M."/>
            <person name="Johannesson H."/>
        </authorList>
    </citation>
    <scope>NUCLEOTIDE SEQUENCE</scope>
    <source>
        <strain evidence="4">CBS 315.58</strain>
    </source>
</reference>